<name>A0A3S5A9I4_9PLAT</name>
<dbReference type="Proteomes" id="UP000784294">
    <property type="component" value="Unassembled WGS sequence"/>
</dbReference>
<evidence type="ECO:0000313" key="1">
    <source>
        <dbReference type="EMBL" id="VEL10650.1"/>
    </source>
</evidence>
<gene>
    <name evidence="1" type="ORF">PXEA_LOCUS4090</name>
</gene>
<sequence length="178" mass="20089">MLFRAIRRQWALCKGGYFYARLFRQLIFPLFVQSAIVKTGQAFTRPSPLPQPILCAQSTAQPISHRAGQLILPTTRILQWHRSTLHHFGRARSHANPLGPLFPFPPFLPLPLPPPSLPSSLSFTPTLFEKKAHAESHSPEHLLLSAPSRGSRSLRRLLPEKHFSAQKISRKMPVSVPK</sequence>
<dbReference type="AlphaFoldDB" id="A0A3S5A9I4"/>
<dbReference type="EMBL" id="CAAALY010009590">
    <property type="protein sequence ID" value="VEL10650.1"/>
    <property type="molecule type" value="Genomic_DNA"/>
</dbReference>
<accession>A0A3S5A9I4</accession>
<keyword evidence="2" id="KW-1185">Reference proteome</keyword>
<comment type="caution">
    <text evidence="1">The sequence shown here is derived from an EMBL/GenBank/DDBJ whole genome shotgun (WGS) entry which is preliminary data.</text>
</comment>
<organism evidence="1 2">
    <name type="scientific">Protopolystoma xenopodis</name>
    <dbReference type="NCBI Taxonomy" id="117903"/>
    <lineage>
        <taxon>Eukaryota</taxon>
        <taxon>Metazoa</taxon>
        <taxon>Spiralia</taxon>
        <taxon>Lophotrochozoa</taxon>
        <taxon>Platyhelminthes</taxon>
        <taxon>Monogenea</taxon>
        <taxon>Polyopisthocotylea</taxon>
        <taxon>Polystomatidea</taxon>
        <taxon>Polystomatidae</taxon>
        <taxon>Protopolystoma</taxon>
    </lineage>
</organism>
<evidence type="ECO:0000313" key="2">
    <source>
        <dbReference type="Proteomes" id="UP000784294"/>
    </source>
</evidence>
<protein>
    <submittedName>
        <fullName evidence="1">Uncharacterized protein</fullName>
    </submittedName>
</protein>
<proteinExistence type="predicted"/>
<reference evidence="1" key="1">
    <citation type="submission" date="2018-11" db="EMBL/GenBank/DDBJ databases">
        <authorList>
            <consortium name="Pathogen Informatics"/>
        </authorList>
    </citation>
    <scope>NUCLEOTIDE SEQUENCE</scope>
</reference>